<dbReference type="PROSITE" id="PS51379">
    <property type="entry name" value="4FE4S_FER_2"/>
    <property type="match status" value="2"/>
</dbReference>
<dbReference type="InterPro" id="IPR040074">
    <property type="entry name" value="BssD/PflA/YjjW"/>
</dbReference>
<sequence length="298" mass="33653">MKSYVIDVQRCSIHDGPGIRTTVFLKGCPLRCKWCHNPESQSYKRQLSYNQSLCISCRACEEVCSQNVHSFVDGLHRVDYSKCTLCGKCVEACPSKALSMIGREMTPQEVFAIVKKDEIFYAQGGGGVTISGGEALTHIDFCLELLQLCKESHIHTCIETSGFAQVNQLRKVLPYVDLFLYDFKISNEPDALQFIGGTLSVINRTFNEIYTNEKAMILRCPIIPGVNETDEHFQAIEKIVAAYPDLIGVELLPYHNFGVVKGANIGCKTEEFDFPTEEQKQEWIQYFHQHGYDKVKLA</sequence>
<dbReference type="InterPro" id="IPR012839">
    <property type="entry name" value="Organic_radical_activase"/>
</dbReference>
<dbReference type="InterPro" id="IPR007197">
    <property type="entry name" value="rSAM"/>
</dbReference>
<evidence type="ECO:0000313" key="13">
    <source>
        <dbReference type="Proteomes" id="UP000193834"/>
    </source>
</evidence>
<dbReference type="SFLD" id="SFLDG01066">
    <property type="entry name" value="organic_radical-activating_enz"/>
    <property type="match status" value="1"/>
</dbReference>
<evidence type="ECO:0000256" key="5">
    <source>
        <dbReference type="ARBA" id="ARBA00022723"/>
    </source>
</evidence>
<dbReference type="InterPro" id="IPR058240">
    <property type="entry name" value="rSAM_sf"/>
</dbReference>
<dbReference type="GO" id="GO:0016829">
    <property type="term" value="F:lyase activity"/>
    <property type="evidence" value="ECO:0007669"/>
    <property type="project" value="UniProtKB-KW"/>
</dbReference>
<organism evidence="12 13">
    <name type="scientific">Paenibacillus aquistagni</name>
    <dbReference type="NCBI Taxonomy" id="1852522"/>
    <lineage>
        <taxon>Bacteria</taxon>
        <taxon>Bacillati</taxon>
        <taxon>Bacillota</taxon>
        <taxon>Bacilli</taxon>
        <taxon>Bacillales</taxon>
        <taxon>Paenibacillaceae</taxon>
        <taxon>Paenibacillus</taxon>
    </lineage>
</organism>
<evidence type="ECO:0000259" key="10">
    <source>
        <dbReference type="PROSITE" id="PS51379"/>
    </source>
</evidence>
<name>A0A1X7J7L7_9BACL</name>
<dbReference type="RefSeq" id="WP_085493443.1">
    <property type="nucleotide sequence ID" value="NZ_FXAZ01000001.1"/>
</dbReference>
<dbReference type="InterPro" id="IPR017900">
    <property type="entry name" value="4Fe4S_Fe_S_CS"/>
</dbReference>
<dbReference type="PANTHER" id="PTHR30352:SF4">
    <property type="entry name" value="PYRUVATE FORMATE-LYASE 2-ACTIVATING ENZYME"/>
    <property type="match status" value="1"/>
</dbReference>
<keyword evidence="7" id="KW-0408">Iron</keyword>
<dbReference type="PROSITE" id="PS00198">
    <property type="entry name" value="4FE4S_FER_1"/>
    <property type="match status" value="1"/>
</dbReference>
<dbReference type="Pfam" id="PF13353">
    <property type="entry name" value="Fer4_12"/>
    <property type="match status" value="1"/>
</dbReference>
<evidence type="ECO:0000256" key="7">
    <source>
        <dbReference type="ARBA" id="ARBA00023004"/>
    </source>
</evidence>
<accession>A0A1X7J7L7</accession>
<feature type="domain" description="4Fe-4S ferredoxin-type" evidence="10">
    <location>
        <begin position="45"/>
        <end position="73"/>
    </location>
</feature>
<keyword evidence="8" id="KW-0411">Iron-sulfur</keyword>
<dbReference type="Gene3D" id="3.30.70.20">
    <property type="match status" value="1"/>
</dbReference>
<evidence type="ECO:0000256" key="3">
    <source>
        <dbReference type="ARBA" id="ARBA00022485"/>
    </source>
</evidence>
<proteinExistence type="inferred from homology"/>
<dbReference type="InterPro" id="IPR017896">
    <property type="entry name" value="4Fe4S_Fe-S-bd"/>
</dbReference>
<feature type="domain" description="Radical SAM core" evidence="11">
    <location>
        <begin position="14"/>
        <end position="293"/>
    </location>
</feature>
<dbReference type="PANTHER" id="PTHR30352">
    <property type="entry name" value="PYRUVATE FORMATE-LYASE-ACTIVATING ENZYME"/>
    <property type="match status" value="1"/>
</dbReference>
<dbReference type="OrthoDB" id="9782387at2"/>
<keyword evidence="4" id="KW-0949">S-adenosyl-L-methionine</keyword>
<dbReference type="EMBL" id="FXAZ01000001">
    <property type="protein sequence ID" value="SMG23317.1"/>
    <property type="molecule type" value="Genomic_DNA"/>
</dbReference>
<evidence type="ECO:0000313" key="12">
    <source>
        <dbReference type="EMBL" id="SMG23317.1"/>
    </source>
</evidence>
<dbReference type="GO" id="GO:0046872">
    <property type="term" value="F:metal ion binding"/>
    <property type="evidence" value="ECO:0007669"/>
    <property type="project" value="UniProtKB-KW"/>
</dbReference>
<keyword evidence="12" id="KW-0456">Lyase</keyword>
<keyword evidence="5" id="KW-0479">Metal-binding</keyword>
<protein>
    <submittedName>
        <fullName evidence="12">Pyruvate formate lyase activating enzyme</fullName>
    </submittedName>
</protein>
<evidence type="ECO:0000256" key="4">
    <source>
        <dbReference type="ARBA" id="ARBA00022691"/>
    </source>
</evidence>
<dbReference type="GO" id="GO:0016491">
    <property type="term" value="F:oxidoreductase activity"/>
    <property type="evidence" value="ECO:0007669"/>
    <property type="project" value="UniProtKB-KW"/>
</dbReference>
<evidence type="ECO:0000256" key="9">
    <source>
        <dbReference type="ARBA" id="ARBA00047365"/>
    </source>
</evidence>
<comment type="similarity">
    <text evidence="2">Belongs to the organic radical-activating enzymes family.</text>
</comment>
<keyword evidence="3" id="KW-0004">4Fe-4S</keyword>
<keyword evidence="12" id="KW-0670">Pyruvate</keyword>
<keyword evidence="6" id="KW-0560">Oxidoreductase</keyword>
<evidence type="ECO:0000256" key="6">
    <source>
        <dbReference type="ARBA" id="ARBA00023002"/>
    </source>
</evidence>
<dbReference type="PROSITE" id="PS51918">
    <property type="entry name" value="RADICAL_SAM"/>
    <property type="match status" value="1"/>
</dbReference>
<dbReference type="NCBIfam" id="TIGR02494">
    <property type="entry name" value="PFLE_PFLC"/>
    <property type="match status" value="1"/>
</dbReference>
<gene>
    <name evidence="12" type="ORF">SAMN06295960_1283</name>
</gene>
<dbReference type="SFLD" id="SFLDG01118">
    <property type="entry name" value="activating_enzymes__group_2"/>
    <property type="match status" value="1"/>
</dbReference>
<dbReference type="PROSITE" id="PS01087">
    <property type="entry name" value="RADICAL_ACTIVATING"/>
    <property type="match status" value="1"/>
</dbReference>
<keyword evidence="13" id="KW-1185">Reference proteome</keyword>
<evidence type="ECO:0000256" key="2">
    <source>
        <dbReference type="ARBA" id="ARBA00009777"/>
    </source>
</evidence>
<dbReference type="GO" id="GO:0051539">
    <property type="term" value="F:4 iron, 4 sulfur cluster binding"/>
    <property type="evidence" value="ECO:0007669"/>
    <property type="project" value="UniProtKB-KW"/>
</dbReference>
<dbReference type="Gene3D" id="3.20.20.70">
    <property type="entry name" value="Aldolase class I"/>
    <property type="match status" value="1"/>
</dbReference>
<evidence type="ECO:0000259" key="11">
    <source>
        <dbReference type="PROSITE" id="PS51918"/>
    </source>
</evidence>
<dbReference type="InterPro" id="IPR034457">
    <property type="entry name" value="Organic_radical-activating"/>
</dbReference>
<dbReference type="InterPro" id="IPR001989">
    <property type="entry name" value="Radical_activat_CS"/>
</dbReference>
<dbReference type="SFLD" id="SFLDS00029">
    <property type="entry name" value="Radical_SAM"/>
    <property type="match status" value="1"/>
</dbReference>
<reference evidence="12 13" key="1">
    <citation type="submission" date="2017-04" db="EMBL/GenBank/DDBJ databases">
        <authorList>
            <person name="Afonso C.L."/>
            <person name="Miller P.J."/>
            <person name="Scott M.A."/>
            <person name="Spackman E."/>
            <person name="Goraichik I."/>
            <person name="Dimitrov K.M."/>
            <person name="Suarez D.L."/>
            <person name="Swayne D.E."/>
        </authorList>
    </citation>
    <scope>NUCLEOTIDE SEQUENCE [LARGE SCALE GENOMIC DNA]</scope>
    <source>
        <strain evidence="12 13">11</strain>
    </source>
</reference>
<dbReference type="PIRSF" id="PIRSF000371">
    <property type="entry name" value="PFL_act_enz"/>
    <property type="match status" value="1"/>
</dbReference>
<comment type="catalytic activity">
    <reaction evidence="9">
        <text>glycyl-[protein] + reduced [flavodoxin] + S-adenosyl-L-methionine = glycin-2-yl radical-[protein] + semiquinone [flavodoxin] + 5'-deoxyadenosine + L-methionine + H(+)</text>
        <dbReference type="Rhea" id="RHEA:61976"/>
        <dbReference type="Rhea" id="RHEA-COMP:10622"/>
        <dbReference type="Rhea" id="RHEA-COMP:14480"/>
        <dbReference type="Rhea" id="RHEA-COMP:15993"/>
        <dbReference type="Rhea" id="RHEA-COMP:15994"/>
        <dbReference type="ChEBI" id="CHEBI:15378"/>
        <dbReference type="ChEBI" id="CHEBI:17319"/>
        <dbReference type="ChEBI" id="CHEBI:29947"/>
        <dbReference type="ChEBI" id="CHEBI:32722"/>
        <dbReference type="ChEBI" id="CHEBI:57618"/>
        <dbReference type="ChEBI" id="CHEBI:57844"/>
        <dbReference type="ChEBI" id="CHEBI:59789"/>
        <dbReference type="ChEBI" id="CHEBI:140311"/>
    </reaction>
</comment>
<dbReference type="AlphaFoldDB" id="A0A1X7J7L7"/>
<feature type="domain" description="4Fe-4S ferredoxin-type" evidence="10">
    <location>
        <begin position="74"/>
        <end position="103"/>
    </location>
</feature>
<dbReference type="Proteomes" id="UP000193834">
    <property type="component" value="Unassembled WGS sequence"/>
</dbReference>
<dbReference type="SUPFAM" id="SSF102114">
    <property type="entry name" value="Radical SAM enzymes"/>
    <property type="match status" value="1"/>
</dbReference>
<evidence type="ECO:0000256" key="8">
    <source>
        <dbReference type="ARBA" id="ARBA00023014"/>
    </source>
</evidence>
<dbReference type="SUPFAM" id="SSF54862">
    <property type="entry name" value="4Fe-4S ferredoxins"/>
    <property type="match status" value="1"/>
</dbReference>
<dbReference type="STRING" id="1852522.SAMN06295960_1283"/>
<comment type="cofactor">
    <cofactor evidence="1">
        <name>[4Fe-4S] cluster</name>
        <dbReference type="ChEBI" id="CHEBI:49883"/>
    </cofactor>
</comment>
<dbReference type="InterPro" id="IPR013785">
    <property type="entry name" value="Aldolase_TIM"/>
</dbReference>
<evidence type="ECO:0000256" key="1">
    <source>
        <dbReference type="ARBA" id="ARBA00001966"/>
    </source>
</evidence>